<feature type="signal peptide" evidence="1">
    <location>
        <begin position="1"/>
        <end position="22"/>
    </location>
</feature>
<evidence type="ECO:0000313" key="4">
    <source>
        <dbReference type="Proteomes" id="UP000027439"/>
    </source>
</evidence>
<protein>
    <submittedName>
        <fullName evidence="3">Uncharacterized protein</fullName>
    </submittedName>
</protein>
<feature type="chain" id="PRO_5001663683" evidence="1">
    <location>
        <begin position="23"/>
        <end position="204"/>
    </location>
</feature>
<dbReference type="eggNOG" id="ENOG5031WRS">
    <property type="taxonomic scope" value="Bacteria"/>
</dbReference>
<reference evidence="2" key="4">
    <citation type="submission" date="2024-05" db="EMBL/GenBank/DDBJ databases">
        <authorList>
            <person name="Sun Q."/>
            <person name="Zhou Y."/>
        </authorList>
    </citation>
    <scope>NUCLEOTIDE SEQUENCE</scope>
    <source>
        <strain evidence="2">CGMCC 1.11013</strain>
    </source>
</reference>
<evidence type="ECO:0000256" key="1">
    <source>
        <dbReference type="SAM" id="SignalP"/>
    </source>
</evidence>
<evidence type="ECO:0000313" key="2">
    <source>
        <dbReference type="EMBL" id="GGD60546.1"/>
    </source>
</evidence>
<name>A0A069NCD8_9BURK</name>
<reference evidence="2" key="1">
    <citation type="journal article" date="2014" name="Int. J. Syst. Evol. Microbiol.">
        <title>Complete genome of a new Firmicutes species belonging to the dominant human colonic microbiota ('Ruminococcus bicirculans') reveals two chromosomes and a selective capacity to utilize plant glucans.</title>
        <authorList>
            <consortium name="NISC Comparative Sequencing Program"/>
            <person name="Wegmann U."/>
            <person name="Louis P."/>
            <person name="Goesmann A."/>
            <person name="Henrissat B."/>
            <person name="Duncan S.H."/>
            <person name="Flint H.J."/>
        </authorList>
    </citation>
    <scope>NUCLEOTIDE SEQUENCE</scope>
    <source>
        <strain evidence="2">CGMCC 1.11013</strain>
    </source>
</reference>
<dbReference type="Proteomes" id="UP000597138">
    <property type="component" value="Unassembled WGS sequence"/>
</dbReference>
<dbReference type="STRING" id="1071679.BG57_28960"/>
<evidence type="ECO:0000313" key="3">
    <source>
        <dbReference type="EMBL" id="KDR25767.1"/>
    </source>
</evidence>
<keyword evidence="5" id="KW-1185">Reference proteome</keyword>
<organism evidence="3 4">
    <name type="scientific">Caballeronia grimmiae</name>
    <dbReference type="NCBI Taxonomy" id="1071679"/>
    <lineage>
        <taxon>Bacteria</taxon>
        <taxon>Pseudomonadati</taxon>
        <taxon>Pseudomonadota</taxon>
        <taxon>Betaproteobacteria</taxon>
        <taxon>Burkholderiales</taxon>
        <taxon>Burkholderiaceae</taxon>
        <taxon>Caballeronia</taxon>
    </lineage>
</organism>
<keyword evidence="1" id="KW-0732">Signal</keyword>
<dbReference type="EMBL" id="JFHE01000066">
    <property type="protein sequence ID" value="KDR25767.1"/>
    <property type="molecule type" value="Genomic_DNA"/>
</dbReference>
<dbReference type="AlphaFoldDB" id="A0A069NCD8"/>
<reference evidence="3 4" key="2">
    <citation type="submission" date="2014-03" db="EMBL/GenBank/DDBJ databases">
        <title>Draft Genome Sequences of Four Burkholderia Strains.</title>
        <authorList>
            <person name="Liu X.Y."/>
            <person name="Li C.X."/>
            <person name="Xu J.H."/>
        </authorList>
    </citation>
    <scope>NUCLEOTIDE SEQUENCE [LARGE SCALE GENOMIC DNA]</scope>
    <source>
        <strain evidence="3 4">R27</strain>
    </source>
</reference>
<dbReference type="EMBL" id="BMEG01000002">
    <property type="protein sequence ID" value="GGD60546.1"/>
    <property type="molecule type" value="Genomic_DNA"/>
</dbReference>
<dbReference type="RefSeq" id="WP_035970587.1">
    <property type="nucleotide sequence ID" value="NZ_BMEG01000002.1"/>
</dbReference>
<dbReference type="OrthoDB" id="7068047at2"/>
<accession>A0A069NCD8</accession>
<sequence>MSIRTKLGLSIAALAFTTAAFAQAPAGKPARIRGDIVALSGDTLTVHRRSGDTVKIAVKADTPVSALKNIKLADIKPGQFVGTAATTGTDGKLTATEVLVFPEAARGTGEGHYAWDLGPQSSMTNANVDQVVQGTSGRDLKLSYKGGSNAVTVPENVPVVTFAPATHDDLKPGKKVFVVASPESGGAYAAQRIVVEKDGVAPPM</sequence>
<evidence type="ECO:0000313" key="5">
    <source>
        <dbReference type="Proteomes" id="UP000597138"/>
    </source>
</evidence>
<gene>
    <name evidence="3" type="ORF">BG57_28960</name>
    <name evidence="2" type="ORF">GCM10010985_13240</name>
</gene>
<proteinExistence type="predicted"/>
<dbReference type="Proteomes" id="UP000027439">
    <property type="component" value="Unassembled WGS sequence"/>
</dbReference>
<reference evidence="5" key="3">
    <citation type="journal article" date="2019" name="Int. J. Syst. Evol. Microbiol.">
        <title>The Global Catalogue of Microorganisms (GCM) 10K type strain sequencing project: providing services to taxonomists for standard genome sequencing and annotation.</title>
        <authorList>
            <consortium name="The Broad Institute Genomics Platform"/>
            <consortium name="The Broad Institute Genome Sequencing Center for Infectious Disease"/>
            <person name="Wu L."/>
            <person name="Ma J."/>
        </authorList>
    </citation>
    <scope>NUCLEOTIDE SEQUENCE [LARGE SCALE GENOMIC DNA]</scope>
    <source>
        <strain evidence="5">CGMCC 1.11013</strain>
    </source>
</reference>
<comment type="caution">
    <text evidence="3">The sequence shown here is derived from an EMBL/GenBank/DDBJ whole genome shotgun (WGS) entry which is preliminary data.</text>
</comment>